<evidence type="ECO:0000256" key="1">
    <source>
        <dbReference type="ARBA" id="ARBA00004413"/>
    </source>
</evidence>
<comment type="subcellular location">
    <subcellularLocation>
        <location evidence="1">Cell membrane</location>
        <topology evidence="1">Peripheral membrane protein</topology>
        <orientation evidence="1">Cytoplasmic side</orientation>
    </subcellularLocation>
</comment>
<name>A0A8D4VQJ0_9GAMM</name>
<evidence type="ECO:0000256" key="12">
    <source>
        <dbReference type="ARBA" id="ARBA00025337"/>
    </source>
</evidence>
<organism evidence="17 18">
    <name type="scientific">Methylogaea oryzae</name>
    <dbReference type="NCBI Taxonomy" id="1295382"/>
    <lineage>
        <taxon>Bacteria</taxon>
        <taxon>Pseudomonadati</taxon>
        <taxon>Pseudomonadota</taxon>
        <taxon>Gammaproteobacteria</taxon>
        <taxon>Methylococcales</taxon>
        <taxon>Methylococcaceae</taxon>
        <taxon>Methylogaea</taxon>
    </lineage>
</organism>
<feature type="compositionally biased region" description="Basic and acidic residues" evidence="14">
    <location>
        <begin position="97"/>
        <end position="112"/>
    </location>
</feature>
<proteinExistence type="inferred from homology"/>
<keyword evidence="18" id="KW-1185">Reference proteome</keyword>
<evidence type="ECO:0000256" key="11">
    <source>
        <dbReference type="ARBA" id="ARBA00023225"/>
    </source>
</evidence>
<protein>
    <recommendedName>
        <fullName evidence="3 13">Flagellar biosynthesis protein FlhF</fullName>
    </recommendedName>
</protein>
<evidence type="ECO:0000256" key="3">
    <source>
        <dbReference type="ARBA" id="ARBA00014919"/>
    </source>
</evidence>
<evidence type="ECO:0000313" key="17">
    <source>
        <dbReference type="EMBL" id="BBL71499.1"/>
    </source>
</evidence>
<evidence type="ECO:0000259" key="15">
    <source>
        <dbReference type="SMART" id="SM00382"/>
    </source>
</evidence>
<evidence type="ECO:0000256" key="2">
    <source>
        <dbReference type="ARBA" id="ARBA00008531"/>
    </source>
</evidence>
<dbReference type="InterPro" id="IPR020006">
    <property type="entry name" value="FlhF"/>
</dbReference>
<evidence type="ECO:0000256" key="9">
    <source>
        <dbReference type="ARBA" id="ARBA00023134"/>
    </source>
</evidence>
<keyword evidence="8" id="KW-0653">Protein transport</keyword>
<dbReference type="RefSeq" id="WP_221047007.1">
    <property type="nucleotide sequence ID" value="NZ_AP019782.1"/>
</dbReference>
<keyword evidence="17" id="KW-0966">Cell projection</keyword>
<dbReference type="InterPro" id="IPR003593">
    <property type="entry name" value="AAA+_ATPase"/>
</dbReference>
<dbReference type="SMART" id="SM00962">
    <property type="entry name" value="SRP54"/>
    <property type="match status" value="1"/>
</dbReference>
<feature type="compositionally biased region" description="Low complexity" evidence="14">
    <location>
        <begin position="120"/>
        <end position="137"/>
    </location>
</feature>
<evidence type="ECO:0000256" key="13">
    <source>
        <dbReference type="NCBIfam" id="TIGR03499"/>
    </source>
</evidence>
<dbReference type="Proteomes" id="UP000824988">
    <property type="component" value="Chromosome"/>
</dbReference>
<dbReference type="PANTHER" id="PTHR43134:SF3">
    <property type="entry name" value="FLAGELLAR BIOSYNTHESIS PROTEIN FLHF"/>
    <property type="match status" value="1"/>
</dbReference>
<evidence type="ECO:0000256" key="8">
    <source>
        <dbReference type="ARBA" id="ARBA00022927"/>
    </source>
</evidence>
<reference evidence="17" key="1">
    <citation type="submission" date="2019-06" db="EMBL/GenBank/DDBJ databases">
        <title>Complete genome sequence of Methylogaea oryzae strain JCM16910.</title>
        <authorList>
            <person name="Asakawa S."/>
        </authorList>
    </citation>
    <scope>NUCLEOTIDE SEQUENCE</scope>
    <source>
        <strain evidence="17">E10</strain>
    </source>
</reference>
<dbReference type="EMBL" id="AP019782">
    <property type="protein sequence ID" value="BBL71499.1"/>
    <property type="molecule type" value="Genomic_DNA"/>
</dbReference>
<dbReference type="GO" id="GO:0005886">
    <property type="term" value="C:plasma membrane"/>
    <property type="evidence" value="ECO:0007669"/>
    <property type="project" value="UniProtKB-SubCell"/>
</dbReference>
<evidence type="ECO:0000256" key="14">
    <source>
        <dbReference type="SAM" id="MobiDB-lite"/>
    </source>
</evidence>
<keyword evidence="10" id="KW-0472">Membrane</keyword>
<comment type="similarity">
    <text evidence="2">Belongs to the GTP-binding SRP family.</text>
</comment>
<keyword evidence="9" id="KW-0342">GTP-binding</keyword>
<gene>
    <name evidence="17" type="primary">flhF</name>
    <name evidence="17" type="ORF">MoryE10_21050</name>
</gene>
<dbReference type="FunFam" id="3.40.50.300:FF:000695">
    <property type="entry name" value="Flagellar biosynthesis regulator FlhF"/>
    <property type="match status" value="1"/>
</dbReference>
<dbReference type="InterPro" id="IPR047040">
    <property type="entry name" value="FlhF__GTPase_dom"/>
</dbReference>
<evidence type="ECO:0000256" key="7">
    <source>
        <dbReference type="ARBA" id="ARBA00022795"/>
    </source>
</evidence>
<dbReference type="GO" id="GO:0005047">
    <property type="term" value="F:signal recognition particle binding"/>
    <property type="evidence" value="ECO:0007669"/>
    <property type="project" value="TreeGrafter"/>
</dbReference>
<keyword evidence="4" id="KW-0813">Transport</keyword>
<sequence length="498" mass="53471">MKIKRYFAPDIRQAMRMVRDEQGPDAVILSNRRVEGGVEIVAALDFDEQALRDKLEDAEAAESVEVAMSAPAPQVSAPVLSSAVADEPPLRATRPTPRGEQRPEAPRPRSRLEPSTSTVGLLARLRGATPAPARATPSVGGGHNTETVPATVKASRPAPNAHFRSAGEDASAASRFSHEPQPAPAAGANAEVLAVLQQELRRLGKVVDMRLMEAGWQAASRDSNTTRLDLLRGLCDRGFAKAVALNIANRLSTLTDSEEAWRQAKDLLVRQLPVADDQLLEYGGIVALVGPTGVGKTTTIAKLAAKFRLKHGPRQVALVTVDNYRIAAHDHLFTYGRLLDVPVAIASNAEELRRSLQGFLDKKLTLIDTAGMGQHDARLAEQLSMIKDCVIPIKPYLVMSAANQLRGLEAVIRSFGSCQPKACILTKMDEAAQPAAALSVLMQHRLPLSFVANGQQVPEDLHVARADDLVQGCFDSVHEDGDGTGGYGFEDWIANGAS</sequence>
<evidence type="ECO:0000256" key="4">
    <source>
        <dbReference type="ARBA" id="ARBA00022448"/>
    </source>
</evidence>
<keyword evidence="7" id="KW-1005">Bacterial flagellum biogenesis</keyword>
<dbReference type="NCBIfam" id="TIGR03499">
    <property type="entry name" value="FlhF"/>
    <property type="match status" value="1"/>
</dbReference>
<dbReference type="SMART" id="SM00382">
    <property type="entry name" value="AAA"/>
    <property type="match status" value="1"/>
</dbReference>
<dbReference type="GO" id="GO:0003924">
    <property type="term" value="F:GTPase activity"/>
    <property type="evidence" value="ECO:0007669"/>
    <property type="project" value="UniProtKB-UniRule"/>
</dbReference>
<keyword evidence="6" id="KW-0547">Nucleotide-binding</keyword>
<dbReference type="GO" id="GO:0006614">
    <property type="term" value="P:SRP-dependent cotranslational protein targeting to membrane"/>
    <property type="evidence" value="ECO:0007669"/>
    <property type="project" value="UniProtKB-UniRule"/>
</dbReference>
<evidence type="ECO:0000313" key="18">
    <source>
        <dbReference type="Proteomes" id="UP000824988"/>
    </source>
</evidence>
<evidence type="ECO:0000259" key="16">
    <source>
        <dbReference type="SMART" id="SM00962"/>
    </source>
</evidence>
<dbReference type="PANTHER" id="PTHR43134">
    <property type="entry name" value="SIGNAL RECOGNITION PARTICLE RECEPTOR SUBUNIT ALPHA"/>
    <property type="match status" value="1"/>
</dbReference>
<accession>A0A8D4VQJ0</accession>
<keyword evidence="11" id="KW-1006">Bacterial flagellum protein export</keyword>
<feature type="domain" description="AAA+ ATPase" evidence="15">
    <location>
        <begin position="282"/>
        <end position="448"/>
    </location>
</feature>
<evidence type="ECO:0000256" key="10">
    <source>
        <dbReference type="ARBA" id="ARBA00023136"/>
    </source>
</evidence>
<feature type="region of interest" description="Disordered" evidence="14">
    <location>
        <begin position="73"/>
        <end position="171"/>
    </location>
</feature>
<feature type="domain" description="SRP54-type proteins GTP-binding" evidence="16">
    <location>
        <begin position="283"/>
        <end position="475"/>
    </location>
</feature>
<dbReference type="InterPro" id="IPR000897">
    <property type="entry name" value="SRP54_GTPase_dom"/>
</dbReference>
<keyword evidence="5" id="KW-1003">Cell membrane</keyword>
<dbReference type="Pfam" id="PF00448">
    <property type="entry name" value="SRP54"/>
    <property type="match status" value="1"/>
</dbReference>
<keyword evidence="17" id="KW-0969">Cilium</keyword>
<comment type="function">
    <text evidence="12">Necessary for flagellar biosynthesis. May be involved in translocation of the flagellum.</text>
</comment>
<dbReference type="AlphaFoldDB" id="A0A8D4VQJ0"/>
<dbReference type="CDD" id="cd17873">
    <property type="entry name" value="FlhF"/>
    <property type="match status" value="1"/>
</dbReference>
<keyword evidence="17" id="KW-0282">Flagellum</keyword>
<dbReference type="GO" id="GO:0044781">
    <property type="term" value="P:bacterial-type flagellum organization"/>
    <property type="evidence" value="ECO:0007669"/>
    <property type="project" value="UniProtKB-UniRule"/>
</dbReference>
<dbReference type="KEGG" id="moz:MoryE10_21050"/>
<evidence type="ECO:0000256" key="6">
    <source>
        <dbReference type="ARBA" id="ARBA00022741"/>
    </source>
</evidence>
<evidence type="ECO:0000256" key="5">
    <source>
        <dbReference type="ARBA" id="ARBA00022475"/>
    </source>
</evidence>
<dbReference type="GO" id="GO:0005525">
    <property type="term" value="F:GTP binding"/>
    <property type="evidence" value="ECO:0007669"/>
    <property type="project" value="UniProtKB-UniRule"/>
</dbReference>
<dbReference type="GO" id="GO:0015031">
    <property type="term" value="P:protein transport"/>
    <property type="evidence" value="ECO:0007669"/>
    <property type="project" value="UniProtKB-KW"/>
</dbReference>